<feature type="coiled-coil region" evidence="1">
    <location>
        <begin position="146"/>
        <end position="173"/>
    </location>
</feature>
<name>A0ABU5DUE4_9PROT</name>
<keyword evidence="1" id="KW-0175">Coiled coil</keyword>
<reference evidence="2 3" key="1">
    <citation type="journal article" date="2013" name="Antonie Van Leeuwenhoek">
        <title>Dongia rigui sp. nov., isolated from freshwater of a large wetland in Korea.</title>
        <authorList>
            <person name="Baik K.S."/>
            <person name="Hwang Y.M."/>
            <person name="Choi J.S."/>
            <person name="Kwon J."/>
            <person name="Seong C.N."/>
        </authorList>
    </citation>
    <scope>NUCLEOTIDE SEQUENCE [LARGE SCALE GENOMIC DNA]</scope>
    <source>
        <strain evidence="2 3">04SU4-P</strain>
    </source>
</reference>
<dbReference type="InterPro" id="IPR046184">
    <property type="entry name" value="DUF6212"/>
</dbReference>
<protein>
    <submittedName>
        <fullName evidence="2">DUF6212 domain-containing protein</fullName>
    </submittedName>
</protein>
<organism evidence="2 3">
    <name type="scientific">Dongia rigui</name>
    <dbReference type="NCBI Taxonomy" id="940149"/>
    <lineage>
        <taxon>Bacteria</taxon>
        <taxon>Pseudomonadati</taxon>
        <taxon>Pseudomonadota</taxon>
        <taxon>Alphaproteobacteria</taxon>
        <taxon>Rhodospirillales</taxon>
        <taxon>Dongiaceae</taxon>
        <taxon>Dongia</taxon>
    </lineage>
</organism>
<gene>
    <name evidence="2" type="ORF">SMD31_03315</name>
</gene>
<dbReference type="RefSeq" id="WP_320499301.1">
    <property type="nucleotide sequence ID" value="NZ_JAXCLX010000001.1"/>
</dbReference>
<sequence length="516" mass="55383">MGKGARVISAATIRNQDIHILDQAKRGYVKKPAILFSGQPSDDIRALAGDAYALLKIKRVADDHILTRDVSGQDQRLAEAPVQLAAIIAFDQSERELVDRAGDWLQKRRNGSVPTPQLIAPDDVMGFAASILGTAQQLAQRSAELTTSLFRQLADARQANEDLQNRFAALEAFIDRAGLQPFDIAFINPPVEDETEPNVLATASNGSISQILPVASTGVSAIALHIAKATPRGEGIFRATLQSVEDGRMIENWSVPISELNPGWMTLALQKSIAGLRRTLRLIISVEGHKADLPTLSLGNAQPLPLFRLQDADLRQSISSSSLALQVYVGLPGVVPPTPGTFAARGGREKTEQGLREVTLPQEILAGTQQVALDTESSGFDGVRYLEGERIVSCHPPAFGTTIGKIPGGCPAGALRVSANLLVAHEKARDVEFALVAGNSESRIIDLLAGSTDPQSGEGFSGWIRVPAQQPRFASLYLDAPARTASDLYLVTRMVEAGNHDFAWARFLNVHALVQG</sequence>
<dbReference type="EMBL" id="JAXCLX010000001">
    <property type="protein sequence ID" value="MDY0870930.1"/>
    <property type="molecule type" value="Genomic_DNA"/>
</dbReference>
<keyword evidence="3" id="KW-1185">Reference proteome</keyword>
<dbReference type="Proteomes" id="UP001271769">
    <property type="component" value="Unassembled WGS sequence"/>
</dbReference>
<comment type="caution">
    <text evidence="2">The sequence shown here is derived from an EMBL/GenBank/DDBJ whole genome shotgun (WGS) entry which is preliminary data.</text>
</comment>
<accession>A0ABU5DUE4</accession>
<evidence type="ECO:0000313" key="2">
    <source>
        <dbReference type="EMBL" id="MDY0870930.1"/>
    </source>
</evidence>
<evidence type="ECO:0000313" key="3">
    <source>
        <dbReference type="Proteomes" id="UP001271769"/>
    </source>
</evidence>
<dbReference type="Pfam" id="PF19717">
    <property type="entry name" value="DUF6212"/>
    <property type="match status" value="1"/>
</dbReference>
<evidence type="ECO:0000256" key="1">
    <source>
        <dbReference type="SAM" id="Coils"/>
    </source>
</evidence>
<proteinExistence type="predicted"/>